<evidence type="ECO:0000259" key="3">
    <source>
        <dbReference type="Pfam" id="PF05368"/>
    </source>
</evidence>
<accession>A0A8H7W2G9</accession>
<comment type="similarity">
    <text evidence="1">Belongs to the NmrA-type oxidoreductase family.</text>
</comment>
<dbReference type="CDD" id="cd05251">
    <property type="entry name" value="NmrA_like_SDR_a"/>
    <property type="match status" value="1"/>
</dbReference>
<dbReference type="Pfam" id="PF05368">
    <property type="entry name" value="NmrA"/>
    <property type="match status" value="1"/>
</dbReference>
<dbReference type="AlphaFoldDB" id="A0A8H7W2G9"/>
<evidence type="ECO:0000256" key="1">
    <source>
        <dbReference type="ARBA" id="ARBA00006328"/>
    </source>
</evidence>
<dbReference type="SUPFAM" id="SSF51735">
    <property type="entry name" value="NAD(P)-binding Rossmann-fold domains"/>
    <property type="match status" value="1"/>
</dbReference>
<dbReference type="InterPro" id="IPR051164">
    <property type="entry name" value="NmrA-like_oxidored"/>
</dbReference>
<dbReference type="Gene3D" id="3.90.25.10">
    <property type="entry name" value="UDP-galactose 4-epimerase, domain 1"/>
    <property type="match status" value="1"/>
</dbReference>
<proteinExistence type="inferred from homology"/>
<keyword evidence="2" id="KW-0521">NADP</keyword>
<gene>
    <name evidence="4" type="ORF">IFR04_011535</name>
</gene>
<dbReference type="PANTHER" id="PTHR42748:SF31">
    <property type="entry name" value="NMRA-LIKE DOMAIN-CONTAINING PROTEIN-RELATED"/>
    <property type="match status" value="1"/>
</dbReference>
<dbReference type="OrthoDB" id="3358371at2759"/>
<dbReference type="EMBL" id="JAFJYH010000226">
    <property type="protein sequence ID" value="KAG4415331.1"/>
    <property type="molecule type" value="Genomic_DNA"/>
</dbReference>
<dbReference type="Proteomes" id="UP000664132">
    <property type="component" value="Unassembled WGS sequence"/>
</dbReference>
<dbReference type="PANTHER" id="PTHR42748">
    <property type="entry name" value="NITROGEN METABOLITE REPRESSION PROTEIN NMRA FAMILY MEMBER"/>
    <property type="match status" value="1"/>
</dbReference>
<dbReference type="InterPro" id="IPR008030">
    <property type="entry name" value="NmrA-like"/>
</dbReference>
<comment type="caution">
    <text evidence="4">The sequence shown here is derived from an EMBL/GenBank/DDBJ whole genome shotgun (WGS) entry which is preliminary data.</text>
</comment>
<dbReference type="GO" id="GO:0005634">
    <property type="term" value="C:nucleus"/>
    <property type="evidence" value="ECO:0007669"/>
    <property type="project" value="TreeGrafter"/>
</dbReference>
<organism evidence="4 5">
    <name type="scientific">Cadophora malorum</name>
    <dbReference type="NCBI Taxonomy" id="108018"/>
    <lineage>
        <taxon>Eukaryota</taxon>
        <taxon>Fungi</taxon>
        <taxon>Dikarya</taxon>
        <taxon>Ascomycota</taxon>
        <taxon>Pezizomycotina</taxon>
        <taxon>Leotiomycetes</taxon>
        <taxon>Helotiales</taxon>
        <taxon>Ploettnerulaceae</taxon>
        <taxon>Cadophora</taxon>
    </lineage>
</organism>
<evidence type="ECO:0000313" key="4">
    <source>
        <dbReference type="EMBL" id="KAG4415331.1"/>
    </source>
</evidence>
<feature type="domain" description="NmrA-like" evidence="3">
    <location>
        <begin position="4"/>
        <end position="306"/>
    </location>
</feature>
<dbReference type="InterPro" id="IPR036291">
    <property type="entry name" value="NAD(P)-bd_dom_sf"/>
</dbReference>
<protein>
    <recommendedName>
        <fullName evidence="3">NmrA-like domain-containing protein</fullName>
    </recommendedName>
</protein>
<evidence type="ECO:0000256" key="2">
    <source>
        <dbReference type="ARBA" id="ARBA00022857"/>
    </source>
</evidence>
<dbReference type="Gene3D" id="3.40.50.720">
    <property type="entry name" value="NAD(P)-binding Rossmann-like Domain"/>
    <property type="match status" value="1"/>
</dbReference>
<keyword evidence="5" id="KW-1185">Reference proteome</keyword>
<reference evidence="4" key="1">
    <citation type="submission" date="2021-02" db="EMBL/GenBank/DDBJ databases">
        <title>Genome sequence Cadophora malorum strain M34.</title>
        <authorList>
            <person name="Stefanovic E."/>
            <person name="Vu D."/>
            <person name="Scully C."/>
            <person name="Dijksterhuis J."/>
            <person name="Roader J."/>
            <person name="Houbraken J."/>
        </authorList>
    </citation>
    <scope>NUCLEOTIDE SEQUENCE</scope>
    <source>
        <strain evidence="4">M34</strain>
    </source>
</reference>
<sequence>MAAKKVLVVFGATGVQGGSVVKAILGDSKMRESWTVRGVTRDVSKPSSKALESLGAETVAADLNNASTLQNALKGAYAVFAVTNYWESHSAEVEMKQGKAMADAAKEAGVQHFVWSSLMNVSEMTKGVLTKVLHFDSKAHIEQYIRGNGMPATYFMPGFYMSNIPGSSLRLVNSEWTFALPIPTSAPIPLLNTADDVGKFVKGILLNREKVLGKRIYGATDYYTIDEIVKEFREQFPEAGKTAKAVELSHQVYKDGLGSKGMPAETQEELLQNMRLLSEFGYYGGGSLHESHSILVDKLTTWKEFMATKAPAFADLK</sequence>
<evidence type="ECO:0000313" key="5">
    <source>
        <dbReference type="Proteomes" id="UP000664132"/>
    </source>
</evidence>
<name>A0A8H7W2G9_9HELO</name>